<dbReference type="Proteomes" id="UP000501063">
    <property type="component" value="Chromosome"/>
</dbReference>
<dbReference type="Pfam" id="PF12680">
    <property type="entry name" value="SnoaL_2"/>
    <property type="match status" value="1"/>
</dbReference>
<dbReference type="InterPro" id="IPR037401">
    <property type="entry name" value="SnoaL-like"/>
</dbReference>
<sequence>MAEFDFDRYLEAFNSGQEDASLGHFFTEDLIVESPFGVLQGRDAWIGALEGVHDGVRERLTPRLVVRDGDDMMAELDGEFTASADKPDFMHGPLRRGETLRVRFFAVYRFRGQQIARLALAWWPPAVH</sequence>
<gene>
    <name evidence="2" type="ORF">G5B91_06880</name>
</gene>
<dbReference type="SUPFAM" id="SSF54427">
    <property type="entry name" value="NTF2-like"/>
    <property type="match status" value="1"/>
</dbReference>
<dbReference type="EMBL" id="CP049140">
    <property type="protein sequence ID" value="QIE86004.1"/>
    <property type="molecule type" value="Genomic_DNA"/>
</dbReference>
<evidence type="ECO:0000313" key="3">
    <source>
        <dbReference type="Proteomes" id="UP000501063"/>
    </source>
</evidence>
<dbReference type="AlphaFoldDB" id="A0A6G6ISN0"/>
<protein>
    <submittedName>
        <fullName evidence="2">Nuclear transport factor 2 family protein</fullName>
    </submittedName>
</protein>
<name>A0A6G6ISN0_PSENT</name>
<accession>A0A6G6ISN0</accession>
<dbReference type="Gene3D" id="3.10.450.50">
    <property type="match status" value="1"/>
</dbReference>
<dbReference type="InterPro" id="IPR032710">
    <property type="entry name" value="NTF2-like_dom_sf"/>
</dbReference>
<organism evidence="2 3">
    <name type="scientific">Pseudomonas nitroreducens</name>
    <dbReference type="NCBI Taxonomy" id="46680"/>
    <lineage>
        <taxon>Bacteria</taxon>
        <taxon>Pseudomonadati</taxon>
        <taxon>Pseudomonadota</taxon>
        <taxon>Gammaproteobacteria</taxon>
        <taxon>Pseudomonadales</taxon>
        <taxon>Pseudomonadaceae</taxon>
        <taxon>Pseudomonas</taxon>
    </lineage>
</organism>
<feature type="domain" description="SnoaL-like" evidence="1">
    <location>
        <begin position="7"/>
        <end position="117"/>
    </location>
</feature>
<reference evidence="2 3" key="1">
    <citation type="submission" date="2020-02" db="EMBL/GenBank/DDBJ databases">
        <title>Integrative conjugative elements (ICEs) and plasmids drive adaptation of Pseudomonas nitroreducens strain HBP1 to wastewater environment.</title>
        <authorList>
            <person name="Sentchilo V."/>
            <person name="Carraro N."/>
            <person name="Bertelli C."/>
            <person name="van der Meer J.R."/>
        </authorList>
    </citation>
    <scope>NUCLEOTIDE SEQUENCE [LARGE SCALE GENOMIC DNA]</scope>
    <source>
        <strain evidence="2 3">HBP1</strain>
    </source>
</reference>
<proteinExistence type="predicted"/>
<evidence type="ECO:0000313" key="2">
    <source>
        <dbReference type="EMBL" id="QIE86004.1"/>
    </source>
</evidence>
<dbReference type="KEGG" id="pnt:G5B91_06880"/>
<evidence type="ECO:0000259" key="1">
    <source>
        <dbReference type="Pfam" id="PF12680"/>
    </source>
</evidence>
<dbReference type="RefSeq" id="WP_024767609.1">
    <property type="nucleotide sequence ID" value="NZ_CP049140.1"/>
</dbReference>